<dbReference type="PANTHER" id="PTHR31120">
    <property type="entry name" value="METALLOPROTEASE TIKI"/>
    <property type="match status" value="1"/>
</dbReference>
<organism evidence="13 14">
    <name type="scientific">Gramella jeungdoensis</name>
    <dbReference type="NCBI Taxonomy" id="708091"/>
    <lineage>
        <taxon>Bacteria</taxon>
        <taxon>Pseudomonadati</taxon>
        <taxon>Bacteroidota</taxon>
        <taxon>Flavobacteriia</taxon>
        <taxon>Flavobacteriales</taxon>
        <taxon>Flavobacteriaceae</taxon>
        <taxon>Christiangramia</taxon>
    </lineage>
</organism>
<dbReference type="RefSeq" id="WP_134247851.1">
    <property type="nucleotide sequence ID" value="NZ_SNQI01000002.1"/>
</dbReference>
<comment type="cofactor">
    <cofactor evidence="2">
        <name>Co(2+)</name>
        <dbReference type="ChEBI" id="CHEBI:48828"/>
    </cofactor>
</comment>
<keyword evidence="14" id="KW-1185">Reference proteome</keyword>
<evidence type="ECO:0000256" key="2">
    <source>
        <dbReference type="ARBA" id="ARBA00001941"/>
    </source>
</evidence>
<dbReference type="GO" id="GO:0004222">
    <property type="term" value="F:metalloendopeptidase activity"/>
    <property type="evidence" value="ECO:0007669"/>
    <property type="project" value="TreeGrafter"/>
</dbReference>
<comment type="subcellular location">
    <subcellularLocation>
        <location evidence="3">Membrane</location>
        <topology evidence="3">Single-pass type I membrane protein</topology>
    </subcellularLocation>
</comment>
<dbReference type="Proteomes" id="UP000298517">
    <property type="component" value="Unassembled WGS sequence"/>
</dbReference>
<evidence type="ECO:0000256" key="12">
    <source>
        <dbReference type="ARBA" id="ARBA00023180"/>
    </source>
</evidence>
<evidence type="ECO:0000313" key="14">
    <source>
        <dbReference type="Proteomes" id="UP000298517"/>
    </source>
</evidence>
<accession>A0A4Y8AUA1</accession>
<name>A0A4Y8AUA1_9FLAO</name>
<comment type="cofactor">
    <cofactor evidence="1">
        <name>Mn(2+)</name>
        <dbReference type="ChEBI" id="CHEBI:29035"/>
    </cofactor>
</comment>
<evidence type="ECO:0000256" key="7">
    <source>
        <dbReference type="ARBA" id="ARBA00022729"/>
    </source>
</evidence>
<reference evidence="13 14" key="1">
    <citation type="journal article" date="2011" name="J. Microbiol.">
        <title>Gramella jeungdoensis sp. nov., isolated from a solar saltern in Korea.</title>
        <authorList>
            <person name="Joung Y."/>
            <person name="Kim H."/>
            <person name="Jang T."/>
            <person name="Ahn T.S."/>
            <person name="Joh K."/>
        </authorList>
    </citation>
    <scope>NUCLEOTIDE SEQUENCE [LARGE SCALE GENOMIC DNA]</scope>
    <source>
        <strain evidence="13 14">KCTC 23123</strain>
    </source>
</reference>
<keyword evidence="6" id="KW-0479">Metal-binding</keyword>
<dbReference type="OrthoDB" id="9798714at2"/>
<protein>
    <submittedName>
        <fullName evidence="13">TraB/GumN family protein</fullName>
    </submittedName>
</protein>
<keyword evidence="12" id="KW-0325">Glycoprotein</keyword>
<dbReference type="AlphaFoldDB" id="A0A4Y8AUA1"/>
<evidence type="ECO:0000313" key="13">
    <source>
        <dbReference type="EMBL" id="TEW75481.1"/>
    </source>
</evidence>
<dbReference type="InterPro" id="IPR040230">
    <property type="entry name" value="TIKI1/2-like"/>
</dbReference>
<evidence type="ECO:0000256" key="11">
    <source>
        <dbReference type="ARBA" id="ARBA00023136"/>
    </source>
</evidence>
<dbReference type="GO" id="GO:0016020">
    <property type="term" value="C:membrane"/>
    <property type="evidence" value="ECO:0007669"/>
    <property type="project" value="UniProtKB-SubCell"/>
</dbReference>
<keyword evidence="11" id="KW-0472">Membrane</keyword>
<dbReference type="GO" id="GO:0030178">
    <property type="term" value="P:negative regulation of Wnt signaling pathway"/>
    <property type="evidence" value="ECO:0007669"/>
    <property type="project" value="InterPro"/>
</dbReference>
<gene>
    <name evidence="13" type="ORF">E2488_08200</name>
</gene>
<proteinExistence type="predicted"/>
<dbReference type="Pfam" id="PF01963">
    <property type="entry name" value="TraB_PrgY_gumN"/>
    <property type="match status" value="1"/>
</dbReference>
<keyword evidence="7" id="KW-0732">Signal</keyword>
<evidence type="ECO:0000256" key="4">
    <source>
        <dbReference type="ARBA" id="ARBA00022670"/>
    </source>
</evidence>
<evidence type="ECO:0000256" key="6">
    <source>
        <dbReference type="ARBA" id="ARBA00022723"/>
    </source>
</evidence>
<evidence type="ECO:0000256" key="3">
    <source>
        <dbReference type="ARBA" id="ARBA00004479"/>
    </source>
</evidence>
<evidence type="ECO:0000256" key="9">
    <source>
        <dbReference type="ARBA" id="ARBA00022989"/>
    </source>
</evidence>
<keyword evidence="4" id="KW-0645">Protease</keyword>
<keyword evidence="5" id="KW-0812">Transmembrane</keyword>
<evidence type="ECO:0000256" key="1">
    <source>
        <dbReference type="ARBA" id="ARBA00001936"/>
    </source>
</evidence>
<dbReference type="PANTHER" id="PTHR31120:SF6">
    <property type="entry name" value="METALLOPROTEASE TIKI HOMOLOG"/>
    <property type="match status" value="1"/>
</dbReference>
<dbReference type="CDD" id="cd14789">
    <property type="entry name" value="Tiki"/>
    <property type="match status" value="1"/>
</dbReference>
<dbReference type="GO" id="GO:0046872">
    <property type="term" value="F:metal ion binding"/>
    <property type="evidence" value="ECO:0007669"/>
    <property type="project" value="UniProtKB-KW"/>
</dbReference>
<keyword evidence="9" id="KW-1133">Transmembrane helix</keyword>
<dbReference type="EMBL" id="SNQI01000002">
    <property type="protein sequence ID" value="TEW75481.1"/>
    <property type="molecule type" value="Genomic_DNA"/>
</dbReference>
<keyword evidence="10" id="KW-0482">Metalloprotease</keyword>
<keyword evidence="8" id="KW-0378">Hydrolase</keyword>
<evidence type="ECO:0000256" key="5">
    <source>
        <dbReference type="ARBA" id="ARBA00022692"/>
    </source>
</evidence>
<evidence type="ECO:0000256" key="10">
    <source>
        <dbReference type="ARBA" id="ARBA00023049"/>
    </source>
</evidence>
<dbReference type="InterPro" id="IPR002816">
    <property type="entry name" value="TraB/PrgY/GumN_fam"/>
</dbReference>
<dbReference type="GO" id="GO:0006508">
    <property type="term" value="P:proteolysis"/>
    <property type="evidence" value="ECO:0007669"/>
    <property type="project" value="UniProtKB-KW"/>
</dbReference>
<evidence type="ECO:0000256" key="8">
    <source>
        <dbReference type="ARBA" id="ARBA00022801"/>
    </source>
</evidence>
<comment type="caution">
    <text evidence="13">The sequence shown here is derived from an EMBL/GenBank/DDBJ whole genome shotgun (WGS) entry which is preliminary data.</text>
</comment>
<sequence>MRKLLLSIIIILSILQCRPKHIEPLPQNGLFWKISGNGLKHNSYLFGTYHKEGGMKILDSIKTFDSIFNLSNQLICEVQLADYFKFSNKKKENNLNSIRNNLKPWPIKDSTYDNLLNNKQKNLLDSCINSSKLLTSFKLANINLRPIDLLYYFNFSYRESLNTSNSKNHIPTNDTLKKYYLDSYIRNLARKRNMKIVSLDSPAEYLEVIDSVDNLYSQLSYSTEVDIMLYYIKNHITINSLRQDIAESYLLSYLKQDLSFSLNTNKQEEVNIYNNKLLYYLENDNFIIESNKLLFDKRNNYWMNKIPKLLIESSCFIAVGAGHLSGEEGLINQLRELEYTVVRIP</sequence>